<protein>
    <submittedName>
        <fullName evidence="3">Uncharacterized protein</fullName>
    </submittedName>
</protein>
<dbReference type="EMBL" id="HBFR01043058">
    <property type="protein sequence ID" value="CAD8904291.1"/>
    <property type="molecule type" value="Transcribed_RNA"/>
</dbReference>
<sequence length="367" mass="42009">MIPTSEENSKTVSRSLDITNYDDGYNYTDIIFGIHDQASYIRHSRDVYEENIDEKSLTAYDFLFFVYVGMVFLLIIGSAIMSVKIINVMGEAVKLDYQTNEKRSGNESMDEKEMLDCYRRRNHCRNYNKECNKESNSTNRECSSVNRECNIASKKLPAVPESPKKRYTPKFNGRNSSKGCMTTIPASLNGIDETVNKKNDKRVCVATDKILEEINPSPKEERSTSSTNIHTNAPMTNIHNAAMAQLLDSKHHQKRKEKINKKEVVPFQINNPMPRTNSRGRSGRSVSTPRPRPLNPPPKDTDEIYNSKRTSVLSDTNSEHYHGSYHPQEYYTSSPHPNSLENESELIKSVFSTEFRKSPGFDRYFGE</sequence>
<dbReference type="AlphaFoldDB" id="A0A7S1C2H9"/>
<gene>
    <name evidence="3" type="ORF">CHYS00102_LOCUS31511</name>
</gene>
<reference evidence="3" key="1">
    <citation type="submission" date="2021-01" db="EMBL/GenBank/DDBJ databases">
        <authorList>
            <person name="Corre E."/>
            <person name="Pelletier E."/>
            <person name="Niang G."/>
            <person name="Scheremetjew M."/>
            <person name="Finn R."/>
            <person name="Kale V."/>
            <person name="Holt S."/>
            <person name="Cochrane G."/>
            <person name="Meng A."/>
            <person name="Brown T."/>
            <person name="Cohen L."/>
        </authorList>
    </citation>
    <scope>NUCLEOTIDE SEQUENCE</scope>
    <source>
        <strain evidence="3">308</strain>
    </source>
</reference>
<feature type="compositionally biased region" description="Polar residues" evidence="1">
    <location>
        <begin position="307"/>
        <end position="316"/>
    </location>
</feature>
<keyword evidence="2" id="KW-1133">Transmembrane helix</keyword>
<evidence type="ECO:0000256" key="1">
    <source>
        <dbReference type="SAM" id="MobiDB-lite"/>
    </source>
</evidence>
<feature type="compositionally biased region" description="Polar residues" evidence="1">
    <location>
        <begin position="330"/>
        <end position="341"/>
    </location>
</feature>
<name>A0A7S1C2H9_9STRA</name>
<organism evidence="3">
    <name type="scientific">Corethron hystrix</name>
    <dbReference type="NCBI Taxonomy" id="216773"/>
    <lineage>
        <taxon>Eukaryota</taxon>
        <taxon>Sar</taxon>
        <taxon>Stramenopiles</taxon>
        <taxon>Ochrophyta</taxon>
        <taxon>Bacillariophyta</taxon>
        <taxon>Coscinodiscophyceae</taxon>
        <taxon>Corethrophycidae</taxon>
        <taxon>Corethrales</taxon>
        <taxon>Corethraceae</taxon>
        <taxon>Corethron</taxon>
    </lineage>
</organism>
<evidence type="ECO:0000313" key="3">
    <source>
        <dbReference type="EMBL" id="CAD8904291.1"/>
    </source>
</evidence>
<proteinExistence type="predicted"/>
<keyword evidence="2" id="KW-0812">Transmembrane</keyword>
<accession>A0A7S1C2H9</accession>
<feature type="compositionally biased region" description="Polar residues" evidence="1">
    <location>
        <begin position="268"/>
        <end position="288"/>
    </location>
</feature>
<keyword evidence="2" id="KW-0472">Membrane</keyword>
<evidence type="ECO:0000256" key="2">
    <source>
        <dbReference type="SAM" id="Phobius"/>
    </source>
</evidence>
<feature type="region of interest" description="Disordered" evidence="1">
    <location>
        <begin position="249"/>
        <end position="343"/>
    </location>
</feature>
<feature type="transmembrane region" description="Helical" evidence="2">
    <location>
        <begin position="64"/>
        <end position="86"/>
    </location>
</feature>